<proteinExistence type="predicted"/>
<reference evidence="3 4" key="1">
    <citation type="journal article" date="2014" name="Agronomy (Basel)">
        <title>A Draft Genome Sequence for Ensete ventricosum, the Drought-Tolerant Tree Against Hunger.</title>
        <authorList>
            <person name="Harrison J."/>
            <person name="Moore K.A."/>
            <person name="Paszkiewicz K."/>
            <person name="Jones T."/>
            <person name="Grant M."/>
            <person name="Ambacheew D."/>
            <person name="Muzemil S."/>
            <person name="Studholme D.J."/>
        </authorList>
    </citation>
    <scope>NUCLEOTIDE SEQUENCE [LARGE SCALE GENOMIC DNA]</scope>
</reference>
<evidence type="ECO:0000259" key="2">
    <source>
        <dbReference type="Pfam" id="PF25908"/>
    </source>
</evidence>
<protein>
    <recommendedName>
        <fullName evidence="2">DUF7963 domain-containing protein</fullName>
    </recommendedName>
</protein>
<evidence type="ECO:0000313" key="4">
    <source>
        <dbReference type="Proteomes" id="UP000287651"/>
    </source>
</evidence>
<dbReference type="InterPro" id="IPR012337">
    <property type="entry name" value="RNaseH-like_sf"/>
</dbReference>
<evidence type="ECO:0000256" key="1">
    <source>
        <dbReference type="SAM" id="MobiDB-lite"/>
    </source>
</evidence>
<feature type="compositionally biased region" description="Basic residues" evidence="1">
    <location>
        <begin position="145"/>
        <end position="156"/>
    </location>
</feature>
<dbReference type="Proteomes" id="UP000287651">
    <property type="component" value="Unassembled WGS sequence"/>
</dbReference>
<gene>
    <name evidence="3" type="ORF">B296_00055497</name>
</gene>
<feature type="region of interest" description="Disordered" evidence="1">
    <location>
        <begin position="93"/>
        <end position="163"/>
    </location>
</feature>
<dbReference type="InterPro" id="IPR058269">
    <property type="entry name" value="DUF7963"/>
</dbReference>
<dbReference type="EMBL" id="AMZH03017917">
    <property type="protein sequence ID" value="RRT42339.1"/>
    <property type="molecule type" value="Genomic_DNA"/>
</dbReference>
<feature type="compositionally biased region" description="Low complexity" evidence="1">
    <location>
        <begin position="184"/>
        <end position="193"/>
    </location>
</feature>
<accession>A0A426XS63</accession>
<dbReference type="AlphaFoldDB" id="A0A426XS63"/>
<dbReference type="PANTHER" id="PTHR32166">
    <property type="entry name" value="OSJNBA0013A04.12 PROTEIN"/>
    <property type="match status" value="1"/>
</dbReference>
<evidence type="ECO:0000313" key="3">
    <source>
        <dbReference type="EMBL" id="RRT42339.1"/>
    </source>
</evidence>
<feature type="compositionally biased region" description="Low complexity" evidence="1">
    <location>
        <begin position="109"/>
        <end position="143"/>
    </location>
</feature>
<dbReference type="SUPFAM" id="SSF53098">
    <property type="entry name" value="Ribonuclease H-like"/>
    <property type="match status" value="1"/>
</dbReference>
<name>A0A426XS63_ENSVE</name>
<sequence length="809" mass="88367">MATANALTTTSASTTTIEAQAGGAGAEEVAAKAVNKRYDALMTVRNKAIKGKGAWYWAHLEPVLVQSSDTGLPKAVKLRCSLCDTVFSASNPSRTASEHLKRGTCPNFSSSPSAAAPLSSVVLTSPSPKPISSIPPCSSSASPLRNHHQPNSRKRSSSSVAAVNPSPAPFHALHLAIVDPSRFSSSPTTPAAAGSEIDYSSPPPLPLPPPQSQLVLSGGKDDLDALAMLEDSVKKLKSPKASLGVALHKSQVDSAVSLLTDWFYDSAGVGAVSLSSIDHPKFRAFLGQVGLPPVSSRDLVGHRLDARYEEARADADARIHDALFFQLASDGWKPLNSDGDSIMNVTVNLPNGTTVFRRSVLTHGRAPSKYAEEVLWDTVAEITGNAAVQRCAGIVADKFKSTALRDLEKQNHWMVNLSCQLQGFRSLVKDLARELPLFHAVAANCYKLASYFNTHSEVRSIFHGYQLQELDHAGLLRVPPSDRSPDGGGGNHLSAFMMMEDILNSARAVQSVILHESYKLVCLTDPTARELADVIGDMDFWNKLRAAHSLVKLVQDMVGEMEAERPLVGQCLPLWEELRSKVKGWCGKYGVEEGPVEQVMEKRFKKNYHPAWSAAFILDPLYLMKDVSGKYLPPFKCLTPEQEKDVDKLITRLVSREEAHIALMELMKWRAEGLDPLYAQAVQVKQQDPVTGKYRMANPQSSRLVWETCLSELKSLGKVAIRLIFLHATACGFKHSPWLTRWVRRVHGRSGASMERVHKLVFVAAHAKLERADFSSQEDKDITLLSLDEDDDVPNEPSGVVVVVERSSV</sequence>
<feature type="region of interest" description="Disordered" evidence="1">
    <location>
        <begin position="184"/>
        <end position="207"/>
    </location>
</feature>
<feature type="domain" description="DUF7963" evidence="2">
    <location>
        <begin position="26"/>
        <end position="109"/>
    </location>
</feature>
<dbReference type="Pfam" id="PF25908">
    <property type="entry name" value="DUF7963"/>
    <property type="match status" value="1"/>
</dbReference>
<comment type="caution">
    <text evidence="3">The sequence shown here is derived from an EMBL/GenBank/DDBJ whole genome shotgun (WGS) entry which is preliminary data.</text>
</comment>
<organism evidence="3 4">
    <name type="scientific">Ensete ventricosum</name>
    <name type="common">Abyssinian banana</name>
    <name type="synonym">Musa ensete</name>
    <dbReference type="NCBI Taxonomy" id="4639"/>
    <lineage>
        <taxon>Eukaryota</taxon>
        <taxon>Viridiplantae</taxon>
        <taxon>Streptophyta</taxon>
        <taxon>Embryophyta</taxon>
        <taxon>Tracheophyta</taxon>
        <taxon>Spermatophyta</taxon>
        <taxon>Magnoliopsida</taxon>
        <taxon>Liliopsida</taxon>
        <taxon>Zingiberales</taxon>
        <taxon>Musaceae</taxon>
        <taxon>Ensete</taxon>
    </lineage>
</organism>
<dbReference type="PANTHER" id="PTHR32166:SF24">
    <property type="entry name" value="F16P17.2 PROTEIN"/>
    <property type="match status" value="1"/>
</dbReference>